<name>Q485Q7_COLP3</name>
<dbReference type="Proteomes" id="UP000000547">
    <property type="component" value="Chromosome"/>
</dbReference>
<organism evidence="1 2">
    <name type="scientific">Colwellia psychrerythraea (strain 34H / ATCC BAA-681)</name>
    <name type="common">Vibrio psychroerythus</name>
    <dbReference type="NCBI Taxonomy" id="167879"/>
    <lineage>
        <taxon>Bacteria</taxon>
        <taxon>Pseudomonadati</taxon>
        <taxon>Pseudomonadota</taxon>
        <taxon>Gammaproteobacteria</taxon>
        <taxon>Alteromonadales</taxon>
        <taxon>Colwelliaceae</taxon>
        <taxon>Colwellia</taxon>
    </lineage>
</organism>
<protein>
    <submittedName>
        <fullName evidence="1">Uncharacterized protein</fullName>
    </submittedName>
</protein>
<evidence type="ECO:0000313" key="1">
    <source>
        <dbReference type="EMBL" id="AAZ28854.1"/>
    </source>
</evidence>
<dbReference type="AlphaFoldDB" id="Q485Q7"/>
<dbReference type="HOGENOM" id="CLU_210860_0_0_6"/>
<sequence length="45" mass="4968">MGINMTLGKTNNLSIVTLCFDYLTPNKVILNPSKKRLSNITSSLL</sequence>
<dbReference type="EMBL" id="CP000083">
    <property type="protein sequence ID" value="AAZ28854.1"/>
    <property type="molecule type" value="Genomic_DNA"/>
</dbReference>
<proteinExistence type="predicted"/>
<reference evidence="1" key="1">
    <citation type="journal article" date="2005" name="Proc. Natl. Acad. Sci. U.S.A.">
        <title>The psychrophilic lifestyle as revealed by the genome sequence of Colwellia psychrerythraea 34H through genomic and proteomic analyses.</title>
        <authorList>
            <person name="Methe B.A."/>
            <person name="Nelson K.E."/>
            <person name="Deming J.W."/>
            <person name="Momen B."/>
            <person name="Melamud E."/>
            <person name="Zhang X."/>
            <person name="Moult J."/>
            <person name="Madupu R."/>
            <person name="Nelson W.C."/>
            <person name="Dodson R.J."/>
            <person name="Brinkac L.M."/>
            <person name="Daugherty S.C."/>
            <person name="Durkin A.S."/>
            <person name="DeBoy R.T."/>
            <person name="Kolonay J.F."/>
            <person name="Sullivan S.A."/>
            <person name="Zhou L."/>
            <person name="Davidsen T.M."/>
            <person name="Wu M."/>
            <person name="Huston A.L."/>
            <person name="Lewis M."/>
            <person name="Weaver B."/>
            <person name="Weidman J.F."/>
            <person name="Khouri H."/>
            <person name="Utterback T.R."/>
            <person name="Feldblyum T.V."/>
            <person name="Fraser C.M."/>
        </authorList>
    </citation>
    <scope>NUCLEOTIDE SEQUENCE [LARGE SCALE GENOMIC DNA]</scope>
    <source>
        <strain evidence="1">34H</strain>
    </source>
</reference>
<evidence type="ECO:0000313" key="2">
    <source>
        <dbReference type="Proteomes" id="UP000000547"/>
    </source>
</evidence>
<gene>
    <name evidence="1" type="ordered locus">CPS_1466</name>
</gene>
<accession>Q485Q7</accession>
<dbReference type="KEGG" id="cps:CPS_1466"/>